<dbReference type="OrthoDB" id="1488841at2"/>
<keyword evidence="2 4" id="KW-0472">Membrane</keyword>
<dbReference type="Gene3D" id="3.30.1330.60">
    <property type="entry name" value="OmpA-like domain"/>
    <property type="match status" value="1"/>
</dbReference>
<dbReference type="InterPro" id="IPR011042">
    <property type="entry name" value="6-blade_b-propeller_TolB-like"/>
</dbReference>
<dbReference type="SUPFAM" id="SSF82171">
    <property type="entry name" value="DPP6 N-terminal domain-like"/>
    <property type="match status" value="1"/>
</dbReference>
<feature type="compositionally biased region" description="Acidic residues" evidence="5">
    <location>
        <begin position="972"/>
        <end position="981"/>
    </location>
</feature>
<gene>
    <name evidence="7" type="ORF">SAMN05444359_112110</name>
</gene>
<name>A0A1H9HCY6_9BACT</name>
<organism evidence="7 8">
    <name type="scientific">Neolewinella agarilytica</name>
    <dbReference type="NCBI Taxonomy" id="478744"/>
    <lineage>
        <taxon>Bacteria</taxon>
        <taxon>Pseudomonadati</taxon>
        <taxon>Bacteroidota</taxon>
        <taxon>Saprospiria</taxon>
        <taxon>Saprospirales</taxon>
        <taxon>Lewinellaceae</taxon>
        <taxon>Neolewinella</taxon>
    </lineage>
</organism>
<feature type="region of interest" description="Disordered" evidence="5">
    <location>
        <begin position="969"/>
        <end position="994"/>
    </location>
</feature>
<dbReference type="Pfam" id="PF00691">
    <property type="entry name" value="OmpA"/>
    <property type="match status" value="1"/>
</dbReference>
<feature type="compositionally biased region" description="Basic and acidic residues" evidence="5">
    <location>
        <begin position="982"/>
        <end position="994"/>
    </location>
</feature>
<dbReference type="Proteomes" id="UP000199021">
    <property type="component" value="Unassembled WGS sequence"/>
</dbReference>
<proteinExistence type="predicted"/>
<evidence type="ECO:0000256" key="4">
    <source>
        <dbReference type="PROSITE-ProRule" id="PRU00473"/>
    </source>
</evidence>
<evidence type="ECO:0000256" key="1">
    <source>
        <dbReference type="ARBA" id="ARBA00004442"/>
    </source>
</evidence>
<keyword evidence="8" id="KW-1185">Reference proteome</keyword>
<dbReference type="InterPro" id="IPR006665">
    <property type="entry name" value="OmpA-like"/>
</dbReference>
<dbReference type="AlphaFoldDB" id="A0A1H9HCY6"/>
<evidence type="ECO:0000256" key="2">
    <source>
        <dbReference type="ARBA" id="ARBA00023136"/>
    </source>
</evidence>
<dbReference type="PRINTS" id="PR01021">
    <property type="entry name" value="OMPADOMAIN"/>
</dbReference>
<evidence type="ECO:0000256" key="3">
    <source>
        <dbReference type="ARBA" id="ARBA00023237"/>
    </source>
</evidence>
<dbReference type="PANTHER" id="PTHR30329">
    <property type="entry name" value="STATOR ELEMENT OF FLAGELLAR MOTOR COMPLEX"/>
    <property type="match status" value="1"/>
</dbReference>
<feature type="domain" description="OmpA-like" evidence="6">
    <location>
        <begin position="881"/>
        <end position="994"/>
    </location>
</feature>
<dbReference type="InterPro" id="IPR050330">
    <property type="entry name" value="Bact_OuterMem_StrucFunc"/>
</dbReference>
<dbReference type="Gene3D" id="2.120.10.30">
    <property type="entry name" value="TolB, C-terminal domain"/>
    <property type="match status" value="1"/>
</dbReference>
<evidence type="ECO:0000313" key="7">
    <source>
        <dbReference type="EMBL" id="SEQ60199.1"/>
    </source>
</evidence>
<dbReference type="GO" id="GO:0009279">
    <property type="term" value="C:cell outer membrane"/>
    <property type="evidence" value="ECO:0007669"/>
    <property type="project" value="UniProtKB-SubCell"/>
</dbReference>
<sequence length="994" mass="111900">MCADKRHCDGSFLPTQGPSSCNAPTALSSPALHLRSVARIRLTTYLSTGQENHLTRIENSPIFTRSFNADVYTPTDQPMRLLLFFLLLFPLLLCGQLKKADKLVGKGKYEKALPLYDELRNSTDSVERAAALFGYTKSFAKLNTTAEALPTILDLQQESSRFFRALSQEKRKTLSKTWRRSDRSLATQEKILCKRLIRDLGRCNVTSLFSEMLDLLSHRSWSPESKDLLNVAYGEREARLLNEELTAAVEGGLVGLRRWSEEQQGRYWGGSALRTIGALRERLVREIVNNPKATYDDLREVYNHHFQTESALNPRFQSLINGRLLEVFLSENPVSDFYRFVEENPVHWVAKDCYVDELAAILKNDDWHKLTNFLDDHPYSVLDEFVVGVVYEGMTQIRQLPGADQAALDRIKAEITVRRKVLNENDTSQETYLQLANLLQETVPATRCHAIFRRAAQVYLKQQEWELLDELVALGKQLFVNGQPDDCDRNWILYEDKQPWLADVEEILRQNAFPTRSAVVEEASVPEVDEYSPVITADDEHLFFARYRGGAATYDVVVSDRNKQGQWKKPRAIPALSSEKANEVPLAVTAAGNEMLLFLDGRLARSVRTGSKWSAPQPLTGSIANMDWHGAATLSPDGQFLILESNYNVGDQTERADTDLYLARRVAPGSFDVVTPLMKLNTDRRETSPYISPDGRTLYFSSDGRKGLGGTDVYVVRREDNTWRNWSTPQNFGKSVNSFFDDSDFRLATSASGRVGYYGINISNDLLSGDIFSAELPEEVRPEPFRIVKLPVSWSDSLSAAERDGFKVTVRSPDGSVLSGSAVVDGQVVLLLPESLDNAEITLTNAPDSETAILPVTLPVDLSEGRLLTPVVVNTLDNIRRHGERIRLVQPYNINQDDFTPTPETQQQLQDVYTLLRETGLNVTIHAYSDATGTPEYNRELCQRRADAVRAYLIAQGLAPERIQIKAHGSEDFIDTNDTEEGQGRNRRVELEVG</sequence>
<dbReference type="PROSITE" id="PS51123">
    <property type="entry name" value="OMPA_2"/>
    <property type="match status" value="1"/>
</dbReference>
<evidence type="ECO:0000256" key="5">
    <source>
        <dbReference type="SAM" id="MobiDB-lite"/>
    </source>
</evidence>
<accession>A0A1H9HCY6</accession>
<dbReference type="SUPFAM" id="SSF103088">
    <property type="entry name" value="OmpA-like"/>
    <property type="match status" value="1"/>
</dbReference>
<dbReference type="InterPro" id="IPR006664">
    <property type="entry name" value="OMP_bac"/>
</dbReference>
<evidence type="ECO:0000259" key="6">
    <source>
        <dbReference type="PROSITE" id="PS51123"/>
    </source>
</evidence>
<comment type="subcellular location">
    <subcellularLocation>
        <location evidence="1">Cell outer membrane</location>
    </subcellularLocation>
</comment>
<dbReference type="STRING" id="478744.SAMN05444359_112110"/>
<dbReference type="InterPro" id="IPR011659">
    <property type="entry name" value="WD40"/>
</dbReference>
<dbReference type="Pfam" id="PF07676">
    <property type="entry name" value="PD40"/>
    <property type="match status" value="1"/>
</dbReference>
<dbReference type="InParanoid" id="A0A1H9HCY6"/>
<reference evidence="8" key="1">
    <citation type="submission" date="2016-10" db="EMBL/GenBank/DDBJ databases">
        <authorList>
            <person name="Varghese N."/>
            <person name="Submissions S."/>
        </authorList>
    </citation>
    <scope>NUCLEOTIDE SEQUENCE [LARGE SCALE GENOMIC DNA]</scope>
    <source>
        <strain evidence="8">DSM 24740</strain>
    </source>
</reference>
<keyword evidence="3" id="KW-0998">Cell outer membrane</keyword>
<dbReference type="InterPro" id="IPR036737">
    <property type="entry name" value="OmpA-like_sf"/>
</dbReference>
<protein>
    <submittedName>
        <fullName evidence="7">Outer membrane protein OmpA</fullName>
    </submittedName>
</protein>
<evidence type="ECO:0000313" key="8">
    <source>
        <dbReference type="Proteomes" id="UP000199021"/>
    </source>
</evidence>
<dbReference type="EMBL" id="FOFB01000012">
    <property type="protein sequence ID" value="SEQ60199.1"/>
    <property type="molecule type" value="Genomic_DNA"/>
</dbReference>
<dbReference type="CDD" id="cd07185">
    <property type="entry name" value="OmpA_C-like"/>
    <property type="match status" value="1"/>
</dbReference>
<dbReference type="PANTHER" id="PTHR30329:SF21">
    <property type="entry name" value="LIPOPROTEIN YIAD-RELATED"/>
    <property type="match status" value="1"/>
</dbReference>